<dbReference type="SUPFAM" id="SSF82895">
    <property type="entry name" value="TSP-1 type 1 repeat"/>
    <property type="match status" value="1"/>
</dbReference>
<dbReference type="Ensembl" id="ENSPSTT00000017048.1">
    <property type="protein sequence ID" value="ENSPSTP00000016262.1"/>
    <property type="gene ID" value="ENSPSTG00000011553.1"/>
</dbReference>
<evidence type="ECO:0000313" key="1">
    <source>
        <dbReference type="Ensembl" id="ENSPSTP00000016262.1"/>
    </source>
</evidence>
<dbReference type="Pfam" id="PF19030">
    <property type="entry name" value="TSP1_ADAMTS"/>
    <property type="match status" value="1"/>
</dbReference>
<sequence>MCVLPSALDKNVKIYTTFPWLAVSGHCSTCTHSSSHRFIPEAWSSCSVTCGVGSQVRLVKCQVLLSFSQSVADLPIDECEGPKPVSQRACYSGPCSGEAAEYTLEETDLLYGRLQEFDELYDWEYEGFTECSESCGGGKCNVLVLCVLSLFKCVFCCEN</sequence>
<protein>
    <submittedName>
        <fullName evidence="1">Uncharacterized protein</fullName>
    </submittedName>
</protein>
<reference evidence="1" key="2">
    <citation type="submission" date="2025-09" db="UniProtKB">
        <authorList>
            <consortium name="Ensembl"/>
        </authorList>
    </citation>
    <scope>IDENTIFICATION</scope>
</reference>
<organism evidence="1 2">
    <name type="scientific">Pavo cristatus</name>
    <name type="common">Indian peafowl</name>
    <name type="synonym">Blue peafowl</name>
    <dbReference type="NCBI Taxonomy" id="9049"/>
    <lineage>
        <taxon>Eukaryota</taxon>
        <taxon>Metazoa</taxon>
        <taxon>Chordata</taxon>
        <taxon>Craniata</taxon>
        <taxon>Vertebrata</taxon>
        <taxon>Euteleostomi</taxon>
        <taxon>Archelosauria</taxon>
        <taxon>Archosauria</taxon>
        <taxon>Dinosauria</taxon>
        <taxon>Saurischia</taxon>
        <taxon>Theropoda</taxon>
        <taxon>Coelurosauria</taxon>
        <taxon>Aves</taxon>
        <taxon>Neognathae</taxon>
        <taxon>Galloanserae</taxon>
        <taxon>Galliformes</taxon>
        <taxon>Phasianidae</taxon>
        <taxon>Phasianinae</taxon>
        <taxon>Pavo</taxon>
    </lineage>
</organism>
<evidence type="ECO:0000313" key="2">
    <source>
        <dbReference type="Proteomes" id="UP000694428"/>
    </source>
</evidence>
<dbReference type="Proteomes" id="UP000694428">
    <property type="component" value="Unplaced"/>
</dbReference>
<dbReference type="PROSITE" id="PS50092">
    <property type="entry name" value="TSP1"/>
    <property type="match status" value="1"/>
</dbReference>
<proteinExistence type="predicted"/>
<dbReference type="AlphaFoldDB" id="A0A8C9FJ57"/>
<dbReference type="InterPro" id="IPR036383">
    <property type="entry name" value="TSP1_rpt_sf"/>
</dbReference>
<keyword evidence="2" id="KW-1185">Reference proteome</keyword>
<dbReference type="Gene3D" id="2.20.100.10">
    <property type="entry name" value="Thrombospondin type-1 (TSP1) repeat"/>
    <property type="match status" value="1"/>
</dbReference>
<name>A0A8C9FJ57_PAVCR</name>
<accession>A0A8C9FJ57</accession>
<dbReference type="InterPro" id="IPR000884">
    <property type="entry name" value="TSP1_rpt"/>
</dbReference>
<reference evidence="1" key="1">
    <citation type="submission" date="2025-08" db="UniProtKB">
        <authorList>
            <consortium name="Ensembl"/>
        </authorList>
    </citation>
    <scope>IDENTIFICATION</scope>
</reference>